<dbReference type="Gramene" id="OE9A113387T1">
    <property type="protein sequence ID" value="OE9A113387C1"/>
    <property type="gene ID" value="OE9A113387"/>
</dbReference>
<keyword evidence="2" id="KW-1185">Reference proteome</keyword>
<dbReference type="OrthoDB" id="912842at2759"/>
<sequence>MVYENGDYEADLELLDDSQTLIRFSCEKYSNGMFMYGVGNDVASVGWLSAISTTSTAAPAERVGEMTMERVEPSMEVPRVKNYRGVREAAVRKICSGDKGSIKKWVPSMARDI</sequence>
<proteinExistence type="predicted"/>
<accession>A0A8S0QIF8</accession>
<organism evidence="1 2">
    <name type="scientific">Olea europaea subsp. europaea</name>
    <dbReference type="NCBI Taxonomy" id="158383"/>
    <lineage>
        <taxon>Eukaryota</taxon>
        <taxon>Viridiplantae</taxon>
        <taxon>Streptophyta</taxon>
        <taxon>Embryophyta</taxon>
        <taxon>Tracheophyta</taxon>
        <taxon>Spermatophyta</taxon>
        <taxon>Magnoliopsida</taxon>
        <taxon>eudicotyledons</taxon>
        <taxon>Gunneridae</taxon>
        <taxon>Pentapetalae</taxon>
        <taxon>asterids</taxon>
        <taxon>lamiids</taxon>
        <taxon>Lamiales</taxon>
        <taxon>Oleaceae</taxon>
        <taxon>Oleeae</taxon>
        <taxon>Olea</taxon>
    </lineage>
</organism>
<dbReference type="EMBL" id="CACTIH010001840">
    <property type="protein sequence ID" value="CAA2965315.1"/>
    <property type="molecule type" value="Genomic_DNA"/>
</dbReference>
<comment type="caution">
    <text evidence="1">The sequence shown here is derived from an EMBL/GenBank/DDBJ whole genome shotgun (WGS) entry which is preliminary data.</text>
</comment>
<evidence type="ECO:0000313" key="2">
    <source>
        <dbReference type="Proteomes" id="UP000594638"/>
    </source>
</evidence>
<reference evidence="1 2" key="1">
    <citation type="submission" date="2019-12" db="EMBL/GenBank/DDBJ databases">
        <authorList>
            <person name="Alioto T."/>
            <person name="Alioto T."/>
            <person name="Gomez Garrido J."/>
        </authorList>
    </citation>
    <scope>NUCLEOTIDE SEQUENCE [LARGE SCALE GENOMIC DNA]</scope>
</reference>
<dbReference type="AlphaFoldDB" id="A0A8S0QIF8"/>
<gene>
    <name evidence="1" type="ORF">OLEA9_A113387</name>
</gene>
<name>A0A8S0QIF8_OLEEU</name>
<dbReference type="Proteomes" id="UP000594638">
    <property type="component" value="Unassembled WGS sequence"/>
</dbReference>
<evidence type="ECO:0000313" key="1">
    <source>
        <dbReference type="EMBL" id="CAA2965315.1"/>
    </source>
</evidence>
<protein>
    <submittedName>
        <fullName evidence="1">Uncharacterized protein</fullName>
    </submittedName>
</protein>